<sequence>MSGGAFIYSAWAGLVAWASKPAQQQPLRAGVLNTGELVLVDDTGAAQVFSAGTTALIREQLIHTDFATSELLLFPQEGALGSEPVRAGGTS</sequence>
<reference evidence="2" key="1">
    <citation type="submission" date="2019-03" db="EMBL/GenBank/DDBJ databases">
        <title>Aquabacterium pictum sp.nov., the first bacteriochlorophyll a-containing freshwater bacterium in the genus Aquabacterium of the class Betaproteobacteria.</title>
        <authorList>
            <person name="Hirose S."/>
            <person name="Tank M."/>
            <person name="Hara E."/>
            <person name="Tamaki H."/>
            <person name="Takaichi S."/>
            <person name="Haruta S."/>
            <person name="Hanada S."/>
        </authorList>
    </citation>
    <scope>NUCLEOTIDE SEQUENCE [LARGE SCALE GENOMIC DNA]</scope>
    <source>
        <strain evidence="2">W35</strain>
    </source>
</reference>
<keyword evidence="2" id="KW-1185">Reference proteome</keyword>
<dbReference type="AlphaFoldDB" id="A0A480ARR2"/>
<dbReference type="RefSeq" id="WP_137734074.1">
    <property type="nucleotide sequence ID" value="NZ_BJCL01000009.1"/>
</dbReference>
<organism evidence="1 2">
    <name type="scientific">Pseudaquabacterium pictum</name>
    <dbReference type="NCBI Taxonomy" id="2315236"/>
    <lineage>
        <taxon>Bacteria</taxon>
        <taxon>Pseudomonadati</taxon>
        <taxon>Pseudomonadota</taxon>
        <taxon>Betaproteobacteria</taxon>
        <taxon>Burkholderiales</taxon>
        <taxon>Sphaerotilaceae</taxon>
        <taxon>Pseudaquabacterium</taxon>
    </lineage>
</organism>
<dbReference type="EMBL" id="BJCL01000009">
    <property type="protein sequence ID" value="GCL64339.1"/>
    <property type="molecule type" value="Genomic_DNA"/>
</dbReference>
<name>A0A480ARR2_9BURK</name>
<dbReference type="Proteomes" id="UP000301751">
    <property type="component" value="Unassembled WGS sequence"/>
</dbReference>
<dbReference type="OrthoDB" id="10003255at2"/>
<proteinExistence type="predicted"/>
<evidence type="ECO:0000313" key="2">
    <source>
        <dbReference type="Proteomes" id="UP000301751"/>
    </source>
</evidence>
<evidence type="ECO:0000313" key="1">
    <source>
        <dbReference type="EMBL" id="GCL64339.1"/>
    </source>
</evidence>
<comment type="caution">
    <text evidence="1">The sequence shown here is derived from an EMBL/GenBank/DDBJ whole genome shotgun (WGS) entry which is preliminary data.</text>
</comment>
<gene>
    <name evidence="1" type="ORF">AQPW35_34200</name>
</gene>
<protein>
    <submittedName>
        <fullName evidence="1">Uncharacterized protein</fullName>
    </submittedName>
</protein>
<accession>A0A480ARR2</accession>